<organism evidence="1">
    <name type="scientific">Lepeophtheirus salmonis</name>
    <name type="common">Salmon louse</name>
    <name type="synonym">Caligus salmonis</name>
    <dbReference type="NCBI Taxonomy" id="72036"/>
    <lineage>
        <taxon>Eukaryota</taxon>
        <taxon>Metazoa</taxon>
        <taxon>Ecdysozoa</taxon>
        <taxon>Arthropoda</taxon>
        <taxon>Crustacea</taxon>
        <taxon>Multicrustacea</taxon>
        <taxon>Hexanauplia</taxon>
        <taxon>Copepoda</taxon>
        <taxon>Siphonostomatoida</taxon>
        <taxon>Caligidae</taxon>
        <taxon>Lepeophtheirus</taxon>
    </lineage>
</organism>
<accession>A0A0K2UF74</accession>
<dbReference type="EMBL" id="HACA01019532">
    <property type="protein sequence ID" value="CDW36893.1"/>
    <property type="molecule type" value="Transcribed_RNA"/>
</dbReference>
<evidence type="ECO:0000313" key="1">
    <source>
        <dbReference type="EMBL" id="CDW36893.1"/>
    </source>
</evidence>
<proteinExistence type="predicted"/>
<sequence length="63" mass="6979">MTEENPPKRVGEQSLHIIPLGTLLPLKLKASTKSSKGAVRRNNSLMDHFQGLIGPVLTLEWTE</sequence>
<name>A0A0K2UF74_LEPSM</name>
<reference evidence="1" key="1">
    <citation type="submission" date="2014-05" db="EMBL/GenBank/DDBJ databases">
        <authorList>
            <person name="Chronopoulou M."/>
        </authorList>
    </citation>
    <scope>NUCLEOTIDE SEQUENCE</scope>
    <source>
        <tissue evidence="1">Whole organism</tissue>
    </source>
</reference>
<dbReference type="AlphaFoldDB" id="A0A0K2UF74"/>
<protein>
    <submittedName>
        <fullName evidence="1">Uncharacterized protein</fullName>
    </submittedName>
</protein>